<dbReference type="AlphaFoldDB" id="Q0B213"/>
<keyword evidence="2" id="KW-1185">Reference proteome</keyword>
<dbReference type="EMBL" id="CP000442">
    <property type="protein sequence ID" value="ABI91810.1"/>
    <property type="molecule type" value="Genomic_DNA"/>
</dbReference>
<dbReference type="Proteomes" id="UP000000662">
    <property type="component" value="Chromosome 3"/>
</dbReference>
<evidence type="ECO:0000313" key="1">
    <source>
        <dbReference type="EMBL" id="ABI91810.1"/>
    </source>
</evidence>
<gene>
    <name evidence="1" type="ordered locus">Bamb_6266</name>
</gene>
<accession>Q0B213</accession>
<protein>
    <submittedName>
        <fullName evidence="1">Uncharacterized protein</fullName>
    </submittedName>
</protein>
<name>Q0B213_BURCM</name>
<proteinExistence type="predicted"/>
<evidence type="ECO:0000313" key="2">
    <source>
        <dbReference type="Proteomes" id="UP000000662"/>
    </source>
</evidence>
<sequence>MDQQYSETECGVVNNRQKHSALRYKSVDHDWKVDVERPRVAELGGPPPSARDRRRSTHCGQWYRPIAVVHSLLNICAVTI</sequence>
<reference evidence="1" key="1">
    <citation type="submission" date="2006-08" db="EMBL/GenBank/DDBJ databases">
        <title>Complete sequence of Chromosome 3 of Burkholderia cepacia AMMD.</title>
        <authorList>
            <consortium name="US DOE Joint Genome Institute"/>
            <person name="Copeland A."/>
            <person name="Lucas S."/>
            <person name="Lapidus A."/>
            <person name="Barry K."/>
            <person name="Detter J.C."/>
            <person name="Glavina del Rio T."/>
            <person name="Hammon N."/>
            <person name="Israni S."/>
            <person name="Pitluck S."/>
            <person name="Bruce D."/>
            <person name="Chain P."/>
            <person name="Malfatti S."/>
            <person name="Shin M."/>
            <person name="Vergez L."/>
            <person name="Schmutz J."/>
            <person name="Larimer F."/>
            <person name="Land M."/>
            <person name="Hauser L."/>
            <person name="Kyrpides N."/>
            <person name="Kim E."/>
            <person name="Parke J."/>
            <person name="Coenye T."/>
            <person name="Konstantinidis K."/>
            <person name="Ramette A."/>
            <person name="Tiedje J."/>
            <person name="Richardson P."/>
        </authorList>
    </citation>
    <scope>NUCLEOTIDE SEQUENCE</scope>
    <source>
        <strain evidence="1">AMMD</strain>
    </source>
</reference>
<organism evidence="1 2">
    <name type="scientific">Burkholderia ambifaria (strain ATCC BAA-244 / DSM 16087 / CCUG 44356 / LMG 19182 / AMMD)</name>
    <name type="common">Burkholderia cepacia (strain AMMD)</name>
    <dbReference type="NCBI Taxonomy" id="339670"/>
    <lineage>
        <taxon>Bacteria</taxon>
        <taxon>Pseudomonadati</taxon>
        <taxon>Pseudomonadota</taxon>
        <taxon>Betaproteobacteria</taxon>
        <taxon>Burkholderiales</taxon>
        <taxon>Burkholderiaceae</taxon>
        <taxon>Burkholderia</taxon>
        <taxon>Burkholderia cepacia complex</taxon>
    </lineage>
</organism>
<dbReference type="KEGG" id="bam:Bamb_6266"/>